<dbReference type="InterPro" id="IPR001851">
    <property type="entry name" value="ABC_transp_permease"/>
</dbReference>
<keyword evidence="7 9" id="KW-0472">Membrane</keyword>
<evidence type="ECO:0000256" key="6">
    <source>
        <dbReference type="ARBA" id="ARBA00022989"/>
    </source>
</evidence>
<name>A0A0T5P7F7_9RHOB</name>
<dbReference type="GO" id="GO:0005886">
    <property type="term" value="C:plasma membrane"/>
    <property type="evidence" value="ECO:0007669"/>
    <property type="project" value="UniProtKB-SubCell"/>
</dbReference>
<dbReference type="Pfam" id="PF02653">
    <property type="entry name" value="BPD_transp_2"/>
    <property type="match status" value="1"/>
</dbReference>
<feature type="transmembrane region" description="Helical" evidence="9">
    <location>
        <begin position="267"/>
        <end position="285"/>
    </location>
</feature>
<accession>A0A0T5P7F7</accession>
<feature type="transmembrane region" description="Helical" evidence="9">
    <location>
        <begin position="136"/>
        <end position="161"/>
    </location>
</feature>
<keyword evidence="11" id="KW-0614">Plasmid</keyword>
<keyword evidence="12" id="KW-1185">Reference proteome</keyword>
<dbReference type="CDD" id="cd06582">
    <property type="entry name" value="TM_PBP1_LivH_like"/>
    <property type="match status" value="1"/>
</dbReference>
<dbReference type="OrthoDB" id="9810089at2"/>
<evidence type="ECO:0000313" key="12">
    <source>
        <dbReference type="Proteomes" id="UP000051401"/>
    </source>
</evidence>
<feature type="transmembrane region" description="Helical" evidence="9">
    <location>
        <begin position="192"/>
        <end position="213"/>
    </location>
</feature>
<feature type="transmembrane region" description="Helical" evidence="9">
    <location>
        <begin position="44"/>
        <end position="61"/>
    </location>
</feature>
<keyword evidence="2" id="KW-0813">Transport</keyword>
<organism evidence="10 12">
    <name type="scientific">Roseovarius indicus</name>
    <dbReference type="NCBI Taxonomy" id="540747"/>
    <lineage>
        <taxon>Bacteria</taxon>
        <taxon>Pseudomonadati</taxon>
        <taxon>Pseudomonadota</taxon>
        <taxon>Alphaproteobacteria</taxon>
        <taxon>Rhodobacterales</taxon>
        <taxon>Roseobacteraceae</taxon>
        <taxon>Roseovarius</taxon>
    </lineage>
</organism>
<proteinExistence type="inferred from homology"/>
<sequence length="291" mass="29854">MSVELLLQAAVSGFLMGGIYALIALALALVFGVMGVLNFAHGDLLMVGMYGVVMVCASTGLSPFLAGVLLVPAMMAIGWAVFGRLIRPVVGSAPLVQAQLTIGLSFVIQSAALLWFGADLFNVRTELGASTIHLGAIVVSVPLLIGFVIALVASGLLAWFLSATVWGYRVRATAEDPVMAQLCGVTVQRVQMWVFVGATGSLAVAAGCLMGFYHVTPVVGLQFSVLSLMIVVLGGLGDLRGAMVAALVLGVAEALAGAIFNSASAPAGLYILFGAVLLLRPHGLLGRGATL</sequence>
<geneLocation type="plasmid" evidence="11">
    <name>pRIdsm_01</name>
</geneLocation>
<keyword evidence="3" id="KW-1003">Cell membrane</keyword>
<evidence type="ECO:0000256" key="7">
    <source>
        <dbReference type="ARBA" id="ARBA00023136"/>
    </source>
</evidence>
<dbReference type="GO" id="GO:0006865">
    <property type="term" value="P:amino acid transport"/>
    <property type="evidence" value="ECO:0007669"/>
    <property type="project" value="UniProtKB-KW"/>
</dbReference>
<comment type="similarity">
    <text evidence="8">Belongs to the binding-protein-dependent transport system permease family. LivHM subfamily.</text>
</comment>
<dbReference type="KEGG" id="rid:RIdsm_05489"/>
<protein>
    <submittedName>
        <fullName evidence="11">LIV-I protein H</fullName>
    </submittedName>
</protein>
<reference evidence="11 13" key="2">
    <citation type="submission" date="2018-08" db="EMBL/GenBank/DDBJ databases">
        <title>Genetic Globetrotter - A new plasmid hitch-hiking vast phylogenetic and geographic distances.</title>
        <authorList>
            <person name="Vollmers J."/>
            <person name="Petersen J."/>
        </authorList>
    </citation>
    <scope>NUCLEOTIDE SEQUENCE [LARGE SCALE GENOMIC DNA]</scope>
    <source>
        <strain evidence="11 13">DSM 26383</strain>
        <plasmid evidence="11">pRIdsm_01</plasmid>
        <plasmid evidence="13">pridsm_01</plasmid>
    </source>
</reference>
<dbReference type="RefSeq" id="WP_057817118.1">
    <property type="nucleotide sequence ID" value="NZ_CP031599.1"/>
</dbReference>
<dbReference type="EMBL" id="LAXI01000010">
    <property type="protein sequence ID" value="KRS16984.1"/>
    <property type="molecule type" value="Genomic_DNA"/>
</dbReference>
<dbReference type="GO" id="GO:0022857">
    <property type="term" value="F:transmembrane transporter activity"/>
    <property type="evidence" value="ECO:0007669"/>
    <property type="project" value="InterPro"/>
</dbReference>
<evidence type="ECO:0000256" key="5">
    <source>
        <dbReference type="ARBA" id="ARBA00022970"/>
    </source>
</evidence>
<evidence type="ECO:0000256" key="1">
    <source>
        <dbReference type="ARBA" id="ARBA00004651"/>
    </source>
</evidence>
<keyword evidence="4 9" id="KW-0812">Transmembrane</keyword>
<dbReference type="STRING" id="540747.SAMN04488031_11093"/>
<evidence type="ECO:0000313" key="11">
    <source>
        <dbReference type="EMBL" id="QEW29643.1"/>
    </source>
</evidence>
<dbReference type="EMBL" id="CP031599">
    <property type="protein sequence ID" value="QEW29643.1"/>
    <property type="molecule type" value="Genomic_DNA"/>
</dbReference>
<dbReference type="Proteomes" id="UP000051401">
    <property type="component" value="Unassembled WGS sequence"/>
</dbReference>
<keyword evidence="6 9" id="KW-1133">Transmembrane helix</keyword>
<dbReference type="Proteomes" id="UP000325785">
    <property type="component" value="Plasmid pRIdsm_01"/>
</dbReference>
<dbReference type="InterPro" id="IPR052157">
    <property type="entry name" value="BCAA_transport_permease"/>
</dbReference>
<keyword evidence="5" id="KW-0029">Amino-acid transport</keyword>
<dbReference type="AlphaFoldDB" id="A0A0T5P7F7"/>
<feature type="transmembrane region" description="Helical" evidence="9">
    <location>
        <begin position="67"/>
        <end position="86"/>
    </location>
</feature>
<feature type="transmembrane region" description="Helical" evidence="9">
    <location>
        <begin position="98"/>
        <end position="116"/>
    </location>
</feature>
<comment type="subcellular location">
    <subcellularLocation>
        <location evidence="1">Cell membrane</location>
        <topology evidence="1">Multi-pass membrane protein</topology>
    </subcellularLocation>
</comment>
<gene>
    <name evidence="11" type="primary">livH_17</name>
    <name evidence="11" type="ORF">RIdsm_05489</name>
    <name evidence="10" type="ORF">XM52_15530</name>
</gene>
<dbReference type="PATRIC" id="fig|540747.5.peg.805"/>
<evidence type="ECO:0000256" key="3">
    <source>
        <dbReference type="ARBA" id="ARBA00022475"/>
    </source>
</evidence>
<reference evidence="10 12" key="1">
    <citation type="submission" date="2015-04" db="EMBL/GenBank/DDBJ databases">
        <title>The draft genome sequence of Roseovarius indicus B108T.</title>
        <authorList>
            <person name="Li G."/>
            <person name="Lai Q."/>
            <person name="Shao Z."/>
            <person name="Yan P."/>
        </authorList>
    </citation>
    <scope>NUCLEOTIDE SEQUENCE [LARGE SCALE GENOMIC DNA]</scope>
    <source>
        <strain evidence="10 12">B108</strain>
    </source>
</reference>
<feature type="transmembrane region" description="Helical" evidence="9">
    <location>
        <begin position="12"/>
        <end position="37"/>
    </location>
</feature>
<evidence type="ECO:0000313" key="10">
    <source>
        <dbReference type="EMBL" id="KRS16984.1"/>
    </source>
</evidence>
<evidence type="ECO:0000256" key="9">
    <source>
        <dbReference type="SAM" id="Phobius"/>
    </source>
</evidence>
<evidence type="ECO:0000256" key="4">
    <source>
        <dbReference type="ARBA" id="ARBA00022692"/>
    </source>
</evidence>
<evidence type="ECO:0000256" key="8">
    <source>
        <dbReference type="ARBA" id="ARBA00037998"/>
    </source>
</evidence>
<geneLocation type="plasmid" evidence="13">
    <name>pridsm_01</name>
</geneLocation>
<dbReference type="PANTHER" id="PTHR11795:SF445">
    <property type="entry name" value="AMINO ACID ABC TRANSPORTER PERMEASE PROTEIN"/>
    <property type="match status" value="1"/>
</dbReference>
<evidence type="ECO:0000256" key="2">
    <source>
        <dbReference type="ARBA" id="ARBA00022448"/>
    </source>
</evidence>
<dbReference type="PANTHER" id="PTHR11795">
    <property type="entry name" value="BRANCHED-CHAIN AMINO ACID TRANSPORT SYSTEM PERMEASE PROTEIN LIVH"/>
    <property type="match status" value="1"/>
</dbReference>
<evidence type="ECO:0000313" key="13">
    <source>
        <dbReference type="Proteomes" id="UP000325785"/>
    </source>
</evidence>